<comment type="subcellular location">
    <subcellularLocation>
        <location evidence="1">Nucleus</location>
    </subcellularLocation>
</comment>
<reference evidence="4 5" key="1">
    <citation type="journal article" date="2024" name="bioRxiv">
        <title>A reference genome for Trichogramma kaykai: A tiny desert-dwelling parasitoid wasp with competing sex-ratio distorters.</title>
        <authorList>
            <person name="Culotta J."/>
            <person name="Lindsey A.R."/>
        </authorList>
    </citation>
    <scope>NUCLEOTIDE SEQUENCE [LARGE SCALE GENOMIC DNA]</scope>
    <source>
        <strain evidence="4 5">KSX58</strain>
    </source>
</reference>
<dbReference type="InterPro" id="IPR050863">
    <property type="entry name" value="CenT-Element_Derived"/>
</dbReference>
<dbReference type="Gene3D" id="1.10.10.60">
    <property type="entry name" value="Homeodomain-like"/>
    <property type="match status" value="1"/>
</dbReference>
<gene>
    <name evidence="4" type="ORF">TKK_005926</name>
</gene>
<accession>A0ABD2X814</accession>
<name>A0ABD2X814_9HYME</name>
<evidence type="ECO:0000313" key="5">
    <source>
        <dbReference type="Proteomes" id="UP001627154"/>
    </source>
</evidence>
<dbReference type="GO" id="GO:0003677">
    <property type="term" value="F:DNA binding"/>
    <property type="evidence" value="ECO:0007669"/>
    <property type="project" value="UniProtKB-KW"/>
</dbReference>
<evidence type="ECO:0000256" key="1">
    <source>
        <dbReference type="ARBA" id="ARBA00004123"/>
    </source>
</evidence>
<dbReference type="EMBL" id="JBJJXI010000050">
    <property type="protein sequence ID" value="KAL3400781.1"/>
    <property type="molecule type" value="Genomic_DNA"/>
</dbReference>
<dbReference type="InterPro" id="IPR006600">
    <property type="entry name" value="HTH_CenpB_DNA-bd_dom"/>
</dbReference>
<evidence type="ECO:0000256" key="2">
    <source>
        <dbReference type="ARBA" id="ARBA00023125"/>
    </source>
</evidence>
<evidence type="ECO:0000259" key="3">
    <source>
        <dbReference type="PROSITE" id="PS51253"/>
    </source>
</evidence>
<feature type="domain" description="HTH CENPB-type" evidence="3">
    <location>
        <begin position="47"/>
        <end position="124"/>
    </location>
</feature>
<keyword evidence="2" id="KW-0238">DNA-binding</keyword>
<sequence>MREAINYHKSGKSVLAAAKEFGIPRSTLQKKICQYNSDDNDFLQNDYKGGFKTVFTMEQEKALVDYILEAENNLMGLTAKDIRKLAFDYAVKLKVKHPFNLEDETAGTDWIKLFMKRHELSLRKPEHTSAFRAKGFNKESVEEFFTLLEYLKNEYKFDACNIYNCDETGVDITGFVDNNNAVVAKELALMPITYNGVPTTWFFKPPYEWNQLNEEAKSYNEYLIYRDGLKWESGEIDYDCVKKVLDKQLKDAKIIFIKDFKVGEWLVSNGFHNFYDVSHVRNYDDIRIFDMSPCSRHTHPTIMSCATKNVKKLLFDVMMIRC</sequence>
<comment type="caution">
    <text evidence="4">The sequence shown here is derived from an EMBL/GenBank/DDBJ whole genome shotgun (WGS) entry which is preliminary data.</text>
</comment>
<keyword evidence="5" id="KW-1185">Reference proteome</keyword>
<dbReference type="PANTHER" id="PTHR19303:SF71">
    <property type="entry name" value="ZINC FINGER PHD-TYPE DOMAIN-CONTAINING PROTEIN"/>
    <property type="match status" value="1"/>
</dbReference>
<evidence type="ECO:0000313" key="4">
    <source>
        <dbReference type="EMBL" id="KAL3400781.1"/>
    </source>
</evidence>
<protein>
    <recommendedName>
        <fullName evidence="3">HTH CENPB-type domain-containing protein</fullName>
    </recommendedName>
</protein>
<dbReference type="AlphaFoldDB" id="A0ABD2X814"/>
<organism evidence="4 5">
    <name type="scientific">Trichogramma kaykai</name>
    <dbReference type="NCBI Taxonomy" id="54128"/>
    <lineage>
        <taxon>Eukaryota</taxon>
        <taxon>Metazoa</taxon>
        <taxon>Ecdysozoa</taxon>
        <taxon>Arthropoda</taxon>
        <taxon>Hexapoda</taxon>
        <taxon>Insecta</taxon>
        <taxon>Pterygota</taxon>
        <taxon>Neoptera</taxon>
        <taxon>Endopterygota</taxon>
        <taxon>Hymenoptera</taxon>
        <taxon>Apocrita</taxon>
        <taxon>Proctotrupomorpha</taxon>
        <taxon>Chalcidoidea</taxon>
        <taxon>Trichogrammatidae</taxon>
        <taxon>Trichogramma</taxon>
    </lineage>
</organism>
<dbReference type="Pfam" id="PF03221">
    <property type="entry name" value="HTH_Tnp_Tc5"/>
    <property type="match status" value="1"/>
</dbReference>
<proteinExistence type="predicted"/>
<dbReference type="Proteomes" id="UP001627154">
    <property type="component" value="Unassembled WGS sequence"/>
</dbReference>
<dbReference type="PROSITE" id="PS51253">
    <property type="entry name" value="HTH_CENPB"/>
    <property type="match status" value="1"/>
</dbReference>
<dbReference type="GO" id="GO:0005634">
    <property type="term" value="C:nucleus"/>
    <property type="evidence" value="ECO:0007669"/>
    <property type="project" value="UniProtKB-SubCell"/>
</dbReference>
<dbReference type="InterPro" id="IPR009057">
    <property type="entry name" value="Homeodomain-like_sf"/>
</dbReference>
<dbReference type="SUPFAM" id="SSF46689">
    <property type="entry name" value="Homeodomain-like"/>
    <property type="match status" value="1"/>
</dbReference>
<dbReference type="PANTHER" id="PTHR19303">
    <property type="entry name" value="TRANSPOSON"/>
    <property type="match status" value="1"/>
</dbReference>